<evidence type="ECO:0000313" key="2">
    <source>
        <dbReference type="Proteomes" id="UP000315783"/>
    </source>
</evidence>
<protein>
    <submittedName>
        <fullName evidence="1">Uncharacterized protein</fullName>
    </submittedName>
</protein>
<keyword evidence="2" id="KW-1185">Reference proteome</keyword>
<gene>
    <name evidence="1" type="ORF">IF1G_07908</name>
</gene>
<accession>A0A545UV49</accession>
<sequence length="79" mass="8295">MRRAMCVLGEGTRPTVSGRRRGCLVTAMFFGRVLAGVGVGFGSAGGEGRGEERGGEKERAVLSNYLRYSVGKLGRKAGS</sequence>
<comment type="caution">
    <text evidence="1">The sequence shown here is derived from an EMBL/GenBank/DDBJ whole genome shotgun (WGS) entry which is preliminary data.</text>
</comment>
<name>A0A545UV49_9HYPO</name>
<organism evidence="1 2">
    <name type="scientific">Cordyceps javanica</name>
    <dbReference type="NCBI Taxonomy" id="43265"/>
    <lineage>
        <taxon>Eukaryota</taxon>
        <taxon>Fungi</taxon>
        <taxon>Dikarya</taxon>
        <taxon>Ascomycota</taxon>
        <taxon>Pezizomycotina</taxon>
        <taxon>Sordariomycetes</taxon>
        <taxon>Hypocreomycetidae</taxon>
        <taxon>Hypocreales</taxon>
        <taxon>Cordycipitaceae</taxon>
        <taxon>Cordyceps</taxon>
    </lineage>
</organism>
<dbReference type="AlphaFoldDB" id="A0A545UV49"/>
<reference evidence="1 2" key="1">
    <citation type="journal article" date="2019" name="Appl. Microbiol. Biotechnol.">
        <title>Genome sequence of Isaria javanica and comparative genome analysis insights into family S53 peptidase evolution in fungal entomopathogens.</title>
        <authorList>
            <person name="Lin R."/>
            <person name="Zhang X."/>
            <person name="Xin B."/>
            <person name="Zou M."/>
            <person name="Gao Y."/>
            <person name="Qin F."/>
            <person name="Hu Q."/>
            <person name="Xie B."/>
            <person name="Cheng X."/>
        </authorList>
    </citation>
    <scope>NUCLEOTIDE SEQUENCE [LARGE SCALE GENOMIC DNA]</scope>
    <source>
        <strain evidence="1 2">IJ1G</strain>
    </source>
</reference>
<dbReference type="Proteomes" id="UP000315783">
    <property type="component" value="Unassembled WGS sequence"/>
</dbReference>
<dbReference type="EMBL" id="SPUK01000012">
    <property type="protein sequence ID" value="TQV93330.1"/>
    <property type="molecule type" value="Genomic_DNA"/>
</dbReference>
<proteinExistence type="predicted"/>
<evidence type="ECO:0000313" key="1">
    <source>
        <dbReference type="EMBL" id="TQV93330.1"/>
    </source>
</evidence>